<comment type="caution">
    <text evidence="1">The sequence shown here is derived from an EMBL/GenBank/DDBJ whole genome shotgun (WGS) entry which is preliminary data.</text>
</comment>
<dbReference type="RefSeq" id="WP_110066514.1">
    <property type="nucleotide sequence ID" value="NZ_QGTW01000012.1"/>
</dbReference>
<sequence length="242" mass="27472">MVKAVQSEMVKHTLQEIYHRGGGFPRKPYVLALLTYHMIGMEPGFSYLKEMQKDTITLRLTGENSLLAKMELRELIKAAGNDDWIPQACLGEEILREIDGIFLPILSFSLVNDLLSLNEQRPFVRLILEALLKGKKIVALKTGADPHDPYWKMKGMDKGPALLKRTMLQQLVQLKSMGIILISKNEKADFKPEENKKTVISKETIRNAHLHNQTEIRIQGGSIITPLARDMAKELNILLKTF</sequence>
<evidence type="ECO:0000313" key="2">
    <source>
        <dbReference type="Proteomes" id="UP000247150"/>
    </source>
</evidence>
<dbReference type="Proteomes" id="UP000247150">
    <property type="component" value="Unassembled WGS sequence"/>
</dbReference>
<organism evidence="1 2">
    <name type="scientific">Cytobacillus oceanisediminis</name>
    <dbReference type="NCBI Taxonomy" id="665099"/>
    <lineage>
        <taxon>Bacteria</taxon>
        <taxon>Bacillati</taxon>
        <taxon>Bacillota</taxon>
        <taxon>Bacilli</taxon>
        <taxon>Bacillales</taxon>
        <taxon>Bacillaceae</taxon>
        <taxon>Cytobacillus</taxon>
    </lineage>
</organism>
<dbReference type="EMBL" id="QGTW01000012">
    <property type="protein sequence ID" value="PWW25809.1"/>
    <property type="molecule type" value="Genomic_DNA"/>
</dbReference>
<protein>
    <submittedName>
        <fullName evidence="1">Uncharacterized protein</fullName>
    </submittedName>
</protein>
<gene>
    <name evidence="1" type="ORF">DFO73_112102</name>
</gene>
<accession>A0A2V2ZPZ3</accession>
<proteinExistence type="predicted"/>
<reference evidence="1 2" key="1">
    <citation type="submission" date="2018-05" db="EMBL/GenBank/DDBJ databases">
        <title>Freshwater and sediment microbial communities from various areas in North America, analyzing microbe dynamics in response to fracking.</title>
        <authorList>
            <person name="Lamendella R."/>
        </authorList>
    </citation>
    <scope>NUCLEOTIDE SEQUENCE [LARGE SCALE GENOMIC DNA]</scope>
    <source>
        <strain evidence="1 2">15_TX</strain>
    </source>
</reference>
<evidence type="ECO:0000313" key="1">
    <source>
        <dbReference type="EMBL" id="PWW25809.1"/>
    </source>
</evidence>
<dbReference type="OrthoDB" id="212879at2"/>
<dbReference type="AlphaFoldDB" id="A0A2V2ZPZ3"/>
<name>A0A2V2ZPZ3_9BACI</name>